<dbReference type="InterPro" id="IPR003879">
    <property type="entry name" value="Butyrophylin_SPRY"/>
</dbReference>
<dbReference type="Gene3D" id="2.60.120.920">
    <property type="match status" value="1"/>
</dbReference>
<dbReference type="InterPro" id="IPR050143">
    <property type="entry name" value="TRIM/RBCC"/>
</dbReference>
<evidence type="ECO:0000259" key="2">
    <source>
        <dbReference type="PROSITE" id="PS50188"/>
    </source>
</evidence>
<dbReference type="SUPFAM" id="SSF49899">
    <property type="entry name" value="Concanavalin A-like lectins/glucanases"/>
    <property type="match status" value="1"/>
</dbReference>
<dbReference type="InterPro" id="IPR043136">
    <property type="entry name" value="B30.2/SPRY_sf"/>
</dbReference>
<feature type="domain" description="B30.2/SPRY" evidence="2">
    <location>
        <begin position="94"/>
        <end position="287"/>
    </location>
</feature>
<dbReference type="AlphaFoldDB" id="A0A4Z2E738"/>
<dbReference type="EMBL" id="SRLO01015529">
    <property type="protein sequence ID" value="TNN24384.1"/>
    <property type="molecule type" value="Genomic_DNA"/>
</dbReference>
<evidence type="ECO:0000256" key="1">
    <source>
        <dbReference type="SAM" id="Coils"/>
    </source>
</evidence>
<dbReference type="PROSITE" id="PS50188">
    <property type="entry name" value="B302_SPRY"/>
    <property type="match status" value="1"/>
</dbReference>
<dbReference type="Pfam" id="PF13765">
    <property type="entry name" value="PRY"/>
    <property type="match status" value="1"/>
</dbReference>
<dbReference type="PANTHER" id="PTHR24103">
    <property type="entry name" value="E3 UBIQUITIN-PROTEIN LIGASE TRIM"/>
    <property type="match status" value="1"/>
</dbReference>
<dbReference type="PRINTS" id="PR01407">
    <property type="entry name" value="BUTYPHLNCDUF"/>
</dbReference>
<evidence type="ECO:0000313" key="3">
    <source>
        <dbReference type="EMBL" id="TNN24384.1"/>
    </source>
</evidence>
<dbReference type="InterPro" id="IPR003877">
    <property type="entry name" value="SPRY_dom"/>
</dbReference>
<name>A0A4Z2E738_9TELE</name>
<feature type="coiled-coil region" evidence="1">
    <location>
        <begin position="19"/>
        <end position="57"/>
    </location>
</feature>
<dbReference type="SMART" id="SM00589">
    <property type="entry name" value="PRY"/>
    <property type="match status" value="1"/>
</dbReference>
<dbReference type="Proteomes" id="UP000314294">
    <property type="component" value="Unassembled WGS sequence"/>
</dbReference>
<dbReference type="Pfam" id="PF00622">
    <property type="entry name" value="SPRY"/>
    <property type="match status" value="1"/>
</dbReference>
<dbReference type="InterPro" id="IPR001870">
    <property type="entry name" value="B30.2/SPRY"/>
</dbReference>
<reference evidence="3 4" key="1">
    <citation type="submission" date="2019-03" db="EMBL/GenBank/DDBJ databases">
        <title>First draft genome of Liparis tanakae, snailfish: a comprehensive survey of snailfish specific genes.</title>
        <authorList>
            <person name="Kim W."/>
            <person name="Song I."/>
            <person name="Jeong J.-H."/>
            <person name="Kim D."/>
            <person name="Kim S."/>
            <person name="Ryu S."/>
            <person name="Song J.Y."/>
            <person name="Lee S.K."/>
        </authorList>
    </citation>
    <scope>NUCLEOTIDE SEQUENCE [LARGE SCALE GENOMIC DNA]</scope>
    <source>
        <tissue evidence="3">Muscle</tissue>
    </source>
</reference>
<sequence>MAFRSKEDQETLEHIHVQARRTERQIEDQFKKLHQFLEEEEEARKAALREEENQKCLMVKGKMEALGGEIEALSDTVREPEDEPSALIDEAEHVGNLAFRICSKMKDLVSYTPLVLDPNTVNPNLVLSEDLTSVEQGSRELTLPDNTERFDEHWSIAGSEGLVSGTHSWDVDVGDSTDWKMGVTPESVARKKRQQVKIWRLGLYCNKLFAASPTGQDELAPLVTPRRIRMVLDQTRGTLSFSNLDTEEHIYTFTHDFTGRVLPKFCSVLKLKILTQSVYVTTGELRGPEAPEPRGPGTPTGP</sequence>
<organism evidence="3 4">
    <name type="scientific">Liparis tanakae</name>
    <name type="common">Tanaka's snailfish</name>
    <dbReference type="NCBI Taxonomy" id="230148"/>
    <lineage>
        <taxon>Eukaryota</taxon>
        <taxon>Metazoa</taxon>
        <taxon>Chordata</taxon>
        <taxon>Craniata</taxon>
        <taxon>Vertebrata</taxon>
        <taxon>Euteleostomi</taxon>
        <taxon>Actinopterygii</taxon>
        <taxon>Neopterygii</taxon>
        <taxon>Teleostei</taxon>
        <taxon>Neoteleostei</taxon>
        <taxon>Acanthomorphata</taxon>
        <taxon>Eupercaria</taxon>
        <taxon>Perciformes</taxon>
        <taxon>Cottioidei</taxon>
        <taxon>Cottales</taxon>
        <taxon>Liparidae</taxon>
        <taxon>Liparis</taxon>
    </lineage>
</organism>
<dbReference type="InterPro" id="IPR006574">
    <property type="entry name" value="PRY"/>
</dbReference>
<evidence type="ECO:0000313" key="4">
    <source>
        <dbReference type="Proteomes" id="UP000314294"/>
    </source>
</evidence>
<keyword evidence="1" id="KW-0175">Coiled coil</keyword>
<keyword evidence="4" id="KW-1185">Reference proteome</keyword>
<dbReference type="OrthoDB" id="9049620at2759"/>
<protein>
    <submittedName>
        <fullName evidence="3">Nuclear factor 7, ovary</fullName>
    </submittedName>
</protein>
<proteinExistence type="predicted"/>
<gene>
    <name evidence="3" type="primary">NF7O_5</name>
    <name evidence="3" type="ORF">EYF80_065492</name>
</gene>
<dbReference type="InterPro" id="IPR013320">
    <property type="entry name" value="ConA-like_dom_sf"/>
</dbReference>
<comment type="caution">
    <text evidence="3">The sequence shown here is derived from an EMBL/GenBank/DDBJ whole genome shotgun (WGS) entry which is preliminary data.</text>
</comment>
<accession>A0A4Z2E738</accession>